<dbReference type="AlphaFoldDB" id="A0A3A3FTB5"/>
<dbReference type="EMBL" id="QYUO01000001">
    <property type="protein sequence ID" value="RJF98760.1"/>
    <property type="molecule type" value="Genomic_DNA"/>
</dbReference>
<dbReference type="RefSeq" id="WP_119768707.1">
    <property type="nucleotide sequence ID" value="NZ_QYUO01000001.1"/>
</dbReference>
<keyword evidence="3" id="KW-1185">Reference proteome</keyword>
<reference evidence="3" key="1">
    <citation type="submission" date="2018-09" db="EMBL/GenBank/DDBJ databases">
        <authorList>
            <person name="Zhu H."/>
        </authorList>
    </citation>
    <scope>NUCLEOTIDE SEQUENCE [LARGE SCALE GENOMIC DNA]</scope>
    <source>
        <strain evidence="3">K1R23-30</strain>
    </source>
</reference>
<accession>A0A3A3FTB5</accession>
<evidence type="ECO:0000256" key="1">
    <source>
        <dbReference type="SAM" id="MobiDB-lite"/>
    </source>
</evidence>
<evidence type="ECO:0000313" key="2">
    <source>
        <dbReference type="EMBL" id="RJF98760.1"/>
    </source>
</evidence>
<comment type="caution">
    <text evidence="2">The sequence shown here is derived from an EMBL/GenBank/DDBJ whole genome shotgun (WGS) entry which is preliminary data.</text>
</comment>
<feature type="region of interest" description="Disordered" evidence="1">
    <location>
        <begin position="27"/>
        <end position="72"/>
    </location>
</feature>
<dbReference type="Proteomes" id="UP000265955">
    <property type="component" value="Unassembled WGS sequence"/>
</dbReference>
<organism evidence="2 3">
    <name type="scientific">Noviherbaspirillum saxi</name>
    <dbReference type="NCBI Taxonomy" id="2320863"/>
    <lineage>
        <taxon>Bacteria</taxon>
        <taxon>Pseudomonadati</taxon>
        <taxon>Pseudomonadota</taxon>
        <taxon>Betaproteobacteria</taxon>
        <taxon>Burkholderiales</taxon>
        <taxon>Oxalobacteraceae</taxon>
        <taxon>Noviherbaspirillum</taxon>
    </lineage>
</organism>
<evidence type="ECO:0000313" key="3">
    <source>
        <dbReference type="Proteomes" id="UP000265955"/>
    </source>
</evidence>
<gene>
    <name evidence="2" type="ORF">D3871_09710</name>
</gene>
<protein>
    <submittedName>
        <fullName evidence="2">Uncharacterized protein</fullName>
    </submittedName>
</protein>
<name>A0A3A3FTB5_9BURK</name>
<sequence length="72" mass="7251">MWKIFVAFIAFALLALFVIMKGGDKIDMQGETAGHNPTEVPASAHGSASAPATPATPATPAAPASSAPTESK</sequence>
<feature type="compositionally biased region" description="Low complexity" evidence="1">
    <location>
        <begin position="41"/>
        <end position="72"/>
    </location>
</feature>
<proteinExistence type="predicted"/>